<dbReference type="InterPro" id="IPR032307">
    <property type="entry name" value="PepSY_TM-like_2"/>
</dbReference>
<dbReference type="Pfam" id="PF16357">
    <property type="entry name" value="PepSY_TM_like_2"/>
    <property type="match status" value="1"/>
</dbReference>
<gene>
    <name evidence="2" type="ORF">MGWOODY_Smn3066</name>
</gene>
<feature type="transmembrane region" description="Helical" evidence="1">
    <location>
        <begin position="161"/>
        <end position="184"/>
    </location>
</feature>
<keyword evidence="1" id="KW-0472">Membrane</keyword>
<keyword evidence="1" id="KW-1133">Transmembrane helix</keyword>
<sequence length="211" mass="22992">MTIQAARQKPRRKTFWLKQLHTWHWISSAVSLVGLLLFAVTGFTLNHAADIEAKPAVVAKAATLPTPLLRAVAAVDAPDVKKPLPPEVATWVEAHFPASARGDAEWSADEIYLALPRPGGDGWVSINRASGAVTSEFTDRGWVSYLNDLHKGRNSGTAWKWFIDIFAFACLVFALTGLVLLQLHAAKRPITWPLVALGLAIPAGLAVFFIH</sequence>
<organism evidence="2">
    <name type="scientific">hydrothermal vent metagenome</name>
    <dbReference type="NCBI Taxonomy" id="652676"/>
    <lineage>
        <taxon>unclassified sequences</taxon>
        <taxon>metagenomes</taxon>
        <taxon>ecological metagenomes</taxon>
    </lineage>
</organism>
<accession>A0A160TII3</accession>
<protein>
    <submittedName>
        <fullName evidence="2">FIG019175: putative membrane protein</fullName>
    </submittedName>
</protein>
<keyword evidence="1" id="KW-0812">Transmembrane</keyword>
<dbReference type="AlphaFoldDB" id="A0A160TII3"/>
<dbReference type="PANTHER" id="PTHR40115">
    <property type="entry name" value="INNER MEMBRANE PROTEIN WITH PEPSY TM HELIX"/>
    <property type="match status" value="1"/>
</dbReference>
<dbReference type="EMBL" id="CZQE01000101">
    <property type="protein sequence ID" value="CUS43968.1"/>
    <property type="molecule type" value="Genomic_DNA"/>
</dbReference>
<feature type="transmembrane region" description="Helical" evidence="1">
    <location>
        <begin position="190"/>
        <end position="210"/>
    </location>
</feature>
<proteinExistence type="predicted"/>
<dbReference type="PANTHER" id="PTHR40115:SF1">
    <property type="entry name" value="INNER MEMBRANE PROTEIN WITH PEPSY TM HELIX"/>
    <property type="match status" value="1"/>
</dbReference>
<evidence type="ECO:0000313" key="2">
    <source>
        <dbReference type="EMBL" id="CUS43968.1"/>
    </source>
</evidence>
<name>A0A160TII3_9ZZZZ</name>
<feature type="transmembrane region" description="Helical" evidence="1">
    <location>
        <begin position="23"/>
        <end position="45"/>
    </location>
</feature>
<evidence type="ECO:0000256" key="1">
    <source>
        <dbReference type="SAM" id="Phobius"/>
    </source>
</evidence>
<reference evidence="2" key="1">
    <citation type="submission" date="2015-10" db="EMBL/GenBank/DDBJ databases">
        <authorList>
            <person name="Gilbert D.G."/>
        </authorList>
    </citation>
    <scope>NUCLEOTIDE SEQUENCE</scope>
</reference>